<protein>
    <recommendedName>
        <fullName evidence="4">Trehalose 6-phosphate phosphatase</fullName>
        <ecNumber evidence="4">3.1.3.12</ecNumber>
    </recommendedName>
</protein>
<dbReference type="InterPro" id="IPR023214">
    <property type="entry name" value="HAD_sf"/>
</dbReference>
<name>A0A3R9Q880_9BACT</name>
<dbReference type="InterPro" id="IPR003337">
    <property type="entry name" value="Trehalose_PPase"/>
</dbReference>
<keyword evidence="4" id="KW-0460">Magnesium</keyword>
<dbReference type="NCBIfam" id="TIGR01484">
    <property type="entry name" value="HAD-SF-IIB"/>
    <property type="match status" value="1"/>
</dbReference>
<sequence length="262" mass="28674">MQDKETAIELTAFLQQTKTAQTAVLLLDYDGTLAPFHVDRNLAYPYPGVISILERIVQSDKTRVIIISGRPIAELRTLLGSISNLEIWGSHGLEHQLSDGSYSRVQVSEENAESLAEAEEWVVARGLLSSAEIKPGGIAIHWRGMSPAEAARVQALTQRDWAALAERSGLKLLQFEAGLELRVSHPDKGDAVRSILAGLDSNVPTAYLGDDLTDEDAFHSLNGHGLSVLVKADYRETIAKAWIKPPLGLIEFLERWLNSVSG</sequence>
<keyword evidence="4" id="KW-0479">Metal-binding</keyword>
<dbReference type="AlphaFoldDB" id="A0A3R9Q880"/>
<dbReference type="GO" id="GO:0005992">
    <property type="term" value="P:trehalose biosynthetic process"/>
    <property type="evidence" value="ECO:0007669"/>
    <property type="project" value="UniProtKB-UniPathway"/>
</dbReference>
<reference evidence="5 6" key="1">
    <citation type="submission" date="2018-12" db="EMBL/GenBank/DDBJ databases">
        <title>Sequencing of bacterial isolates from soil warming experiment in Harvard Forest, Massachusetts, USA.</title>
        <authorList>
            <person name="Deangelis K."/>
        </authorList>
    </citation>
    <scope>NUCLEOTIDE SEQUENCE [LARGE SCALE GENOMIC DNA]</scope>
    <source>
        <strain evidence="5 6">EB153</strain>
    </source>
</reference>
<comment type="caution">
    <text evidence="5">The sequence shown here is derived from an EMBL/GenBank/DDBJ whole genome shotgun (WGS) entry which is preliminary data.</text>
</comment>
<evidence type="ECO:0000313" key="5">
    <source>
        <dbReference type="EMBL" id="RSL14999.1"/>
    </source>
</evidence>
<dbReference type="PANTHER" id="PTHR43768">
    <property type="entry name" value="TREHALOSE 6-PHOSPHATE PHOSPHATASE"/>
    <property type="match status" value="1"/>
</dbReference>
<dbReference type="GO" id="GO:0046872">
    <property type="term" value="F:metal ion binding"/>
    <property type="evidence" value="ECO:0007669"/>
    <property type="project" value="UniProtKB-KW"/>
</dbReference>
<proteinExistence type="inferred from homology"/>
<evidence type="ECO:0000256" key="2">
    <source>
        <dbReference type="ARBA" id="ARBA00008770"/>
    </source>
</evidence>
<gene>
    <name evidence="5" type="ORF">EDE15_0469</name>
</gene>
<keyword evidence="3 4" id="KW-0378">Hydrolase</keyword>
<organism evidence="5 6">
    <name type="scientific">Edaphobacter aggregans</name>
    <dbReference type="NCBI Taxonomy" id="570835"/>
    <lineage>
        <taxon>Bacteria</taxon>
        <taxon>Pseudomonadati</taxon>
        <taxon>Acidobacteriota</taxon>
        <taxon>Terriglobia</taxon>
        <taxon>Terriglobales</taxon>
        <taxon>Acidobacteriaceae</taxon>
        <taxon>Edaphobacter</taxon>
    </lineage>
</organism>
<dbReference type="EMBL" id="RSDW01000001">
    <property type="protein sequence ID" value="RSL14999.1"/>
    <property type="molecule type" value="Genomic_DNA"/>
</dbReference>
<dbReference type="RefSeq" id="WP_125483794.1">
    <property type="nucleotide sequence ID" value="NZ_RSDW01000001.1"/>
</dbReference>
<dbReference type="EC" id="3.1.3.12" evidence="4"/>
<comment type="catalytic activity">
    <reaction evidence="4">
        <text>alpha,alpha-trehalose 6-phosphate + H2O = alpha,alpha-trehalose + phosphate</text>
        <dbReference type="Rhea" id="RHEA:23420"/>
        <dbReference type="ChEBI" id="CHEBI:15377"/>
        <dbReference type="ChEBI" id="CHEBI:16551"/>
        <dbReference type="ChEBI" id="CHEBI:43474"/>
        <dbReference type="ChEBI" id="CHEBI:58429"/>
        <dbReference type="EC" id="3.1.3.12"/>
    </reaction>
</comment>
<dbReference type="PANTHER" id="PTHR43768:SF3">
    <property type="entry name" value="TREHALOSE 6-PHOSPHATE PHOSPHATASE"/>
    <property type="match status" value="1"/>
</dbReference>
<dbReference type="GO" id="GO:0004805">
    <property type="term" value="F:trehalose-phosphatase activity"/>
    <property type="evidence" value="ECO:0007669"/>
    <property type="project" value="UniProtKB-EC"/>
</dbReference>
<dbReference type="Proteomes" id="UP000269669">
    <property type="component" value="Unassembled WGS sequence"/>
</dbReference>
<dbReference type="InterPro" id="IPR006379">
    <property type="entry name" value="HAD-SF_hydro_IIB"/>
</dbReference>
<accession>A0A3R9Q880</accession>
<dbReference type="InterPro" id="IPR036412">
    <property type="entry name" value="HAD-like_sf"/>
</dbReference>
<evidence type="ECO:0000256" key="3">
    <source>
        <dbReference type="ARBA" id="ARBA00022801"/>
    </source>
</evidence>
<dbReference type="InterPro" id="IPR044651">
    <property type="entry name" value="OTSB-like"/>
</dbReference>
<comment type="similarity">
    <text evidence="2 4">Belongs to the trehalose phosphatase family.</text>
</comment>
<comment type="pathway">
    <text evidence="1 4">Glycan biosynthesis; trehalose biosynthesis.</text>
</comment>
<dbReference type="SUPFAM" id="SSF56784">
    <property type="entry name" value="HAD-like"/>
    <property type="match status" value="1"/>
</dbReference>
<evidence type="ECO:0000313" key="6">
    <source>
        <dbReference type="Proteomes" id="UP000269669"/>
    </source>
</evidence>
<comment type="cofactor">
    <cofactor evidence="4">
        <name>Mg(2+)</name>
        <dbReference type="ChEBI" id="CHEBI:18420"/>
    </cofactor>
</comment>
<dbReference type="OrthoDB" id="9797743at2"/>
<keyword evidence="6" id="KW-1185">Reference proteome</keyword>
<dbReference type="Gene3D" id="3.30.70.1020">
    <property type="entry name" value="Trehalose-6-phosphate phosphatase related protein, domain 2"/>
    <property type="match status" value="1"/>
</dbReference>
<dbReference type="NCBIfam" id="TIGR00685">
    <property type="entry name" value="T6PP"/>
    <property type="match status" value="1"/>
</dbReference>
<evidence type="ECO:0000256" key="4">
    <source>
        <dbReference type="RuleBase" id="RU361117"/>
    </source>
</evidence>
<evidence type="ECO:0000256" key="1">
    <source>
        <dbReference type="ARBA" id="ARBA00005199"/>
    </source>
</evidence>
<dbReference type="UniPathway" id="UPA00299"/>
<comment type="function">
    <text evidence="4">Removes the phosphate from trehalose 6-phosphate to produce free trehalose.</text>
</comment>
<dbReference type="Gene3D" id="3.40.50.1000">
    <property type="entry name" value="HAD superfamily/HAD-like"/>
    <property type="match status" value="1"/>
</dbReference>
<dbReference type="Pfam" id="PF02358">
    <property type="entry name" value="Trehalose_PPase"/>
    <property type="match status" value="1"/>
</dbReference>